<dbReference type="InParanoid" id="A0A152AA07"/>
<dbReference type="OrthoDB" id="2289278at2759"/>
<dbReference type="FunCoup" id="A0A152AA07">
    <property type="interactions" value="1"/>
</dbReference>
<comment type="caution">
    <text evidence="8">The sequence shown here is derived from an EMBL/GenBank/DDBJ whole genome shotgun (WGS) entry which is preliminary data.</text>
</comment>
<proteinExistence type="inferred from homology"/>
<dbReference type="OMA" id="EIYAYVH"/>
<dbReference type="PANTHER" id="PTHR31334">
    <property type="entry name" value="SMITH-MAGENIS SYNDROME REGION GENE 8 PROTEIN"/>
    <property type="match status" value="1"/>
</dbReference>
<name>A0A152AA07_TIELA</name>
<feature type="compositionally biased region" description="Polar residues" evidence="6">
    <location>
        <begin position="121"/>
        <end position="139"/>
    </location>
</feature>
<dbReference type="PANTHER" id="PTHR31334:SF1">
    <property type="entry name" value="GUANINE NUCLEOTIDE EXCHANGE PROTEIN SMCR8"/>
    <property type="match status" value="1"/>
</dbReference>
<dbReference type="InterPro" id="IPR037521">
    <property type="entry name" value="FLCN/SMCR8_DENN"/>
</dbReference>
<accession>A0A152AA07</accession>
<feature type="compositionally biased region" description="Polar residues" evidence="6">
    <location>
        <begin position="961"/>
        <end position="971"/>
    </location>
</feature>
<feature type="compositionally biased region" description="Polar residues" evidence="6">
    <location>
        <begin position="890"/>
        <end position="904"/>
    </location>
</feature>
<evidence type="ECO:0000256" key="1">
    <source>
        <dbReference type="ARBA" id="ARBA00004496"/>
    </source>
</evidence>
<reference evidence="8 9" key="1">
    <citation type="submission" date="2015-12" db="EMBL/GenBank/DDBJ databases">
        <title>Dictyostelia acquired genes for synthesis and detection of signals that induce cell-type specialization by lateral gene transfer from prokaryotes.</title>
        <authorList>
            <person name="Gloeckner G."/>
            <person name="Schaap P."/>
        </authorList>
    </citation>
    <scope>NUCLEOTIDE SEQUENCE [LARGE SCALE GENOMIC DNA]</scope>
    <source>
        <strain evidence="8 9">TK</strain>
    </source>
</reference>
<dbReference type="Proteomes" id="UP000076078">
    <property type="component" value="Unassembled WGS sequence"/>
</dbReference>
<feature type="compositionally biased region" description="Low complexity" evidence="6">
    <location>
        <begin position="921"/>
        <end position="943"/>
    </location>
</feature>
<feature type="compositionally biased region" description="Low complexity" evidence="6">
    <location>
        <begin position="347"/>
        <end position="356"/>
    </location>
</feature>
<dbReference type="STRING" id="361077.A0A152AA07"/>
<sequence length="1134" mass="126836">MSSNDDLSLHSSVSEYPPLINYKNLNNSSIGSNNNSNNNYNNISINISRENSNINNSSNSILSTLSDSITSLFKSSSSVNNNSNQSYNNNNNNNYNNSNNTSGNSYNNSSGNMNMSGNSNISGPLNSPQSSTRYTKSNGASGGNGILGTSQTSNGNYNDMYFFTANPNTMSPQTSTNSLLAHQPTPIIDDFVVLSEFSEQAGPMALNIIPDHTFLFSGSFDLPKYVVKIMSVDFQNKTNDLKTYAKDSQMFYTVTNNDKNEIYAYVHHFSLFDIYARGYVRPLVLSYLTRDPHKIIRYFDKFIFKFNQLTTLLKSKNHVLFEIEYQQRKKDLEFTLNYYSKLYQQQEKQQKELNSNGDGNGSTTTPNITNGGDYDSSSDGNTAKDTIYTPDEVTNIYNIKQQSLSDIMASIGDIMSEMQSIENLFEQERKIQSSNQYREKSSLPFYMESSLGTIHFSNEPIETSDPKILDSINKTGHLDKPLRLIHEIAPNCFDKFLHKLEQCYKYFSNSTLQMEFDSLDIQAIQNQSSLLAIGQTNILNFRYEMDCKRSYNKSQMKEIHKPKTATSSSMKIKSFSHNSLSSYSSDPSSYLSVMSSTSLNEIPNFELSAADIIANNSATNSFNNYSSIVGSGGSGLPNIINRYSNAHVHSSNQQKYETFSNYLWSTNKRPLYGRGLLKFLNRYVWLRHVVFSLLKGRPVVIIGSVDKEQQIIAMVYALSIFTVGQPSPASGGKEIFHPWKTTPLMLNDLCSLKLVGMPKVASLSKSTTNPLIPINVVNYITKIDLDSEEFYGPLYSNSQGVIDEILGQKKQWINENIYTGHIETQLFELAIKSFYYYHLTCVPLTVDHFNNATSGAHSRYAVPHPSTHPSPQHSNNNSYSSYSNIGHSPRSTSNNSTTQQPIDHSQTLSYSTGILPSYHMSTLDNNNNNSTSGNSSLSSSSNSKFSLAPNVIQNYTNLLPPQTSKLTYSSKNPPPSRDLKATRSLSESQIKTNLLPKFNIQQQPQAQIAPHQNNNNNNSLLPNSNSSSNLIPNINSSNGIQINSSSGSIKSLSSISPVGTPTSSPNHTMNKSIKFTDSRSLFKRWEVSTHDQIIIEYLAEVVKDQQYYEAFQQIEVAPIIKLDYSPLVLVKNKK</sequence>
<feature type="region of interest" description="Disordered" evidence="6">
    <location>
        <begin position="347"/>
        <end position="386"/>
    </location>
</feature>
<evidence type="ECO:0000256" key="3">
    <source>
        <dbReference type="ARBA" id="ARBA00022658"/>
    </source>
</evidence>
<feature type="compositionally biased region" description="Low complexity" evidence="6">
    <location>
        <begin position="863"/>
        <end position="889"/>
    </location>
</feature>
<evidence type="ECO:0000313" key="9">
    <source>
        <dbReference type="Proteomes" id="UP000076078"/>
    </source>
</evidence>
<gene>
    <name evidence="8" type="ORF">DLAC_00547</name>
</gene>
<dbReference type="PROSITE" id="PS51834">
    <property type="entry name" value="DENN_FLCN_SMCR8"/>
    <property type="match status" value="1"/>
</dbReference>
<dbReference type="GO" id="GO:0006914">
    <property type="term" value="P:autophagy"/>
    <property type="evidence" value="ECO:0007669"/>
    <property type="project" value="UniProtKB-KW"/>
</dbReference>
<dbReference type="GO" id="GO:0005737">
    <property type="term" value="C:cytoplasm"/>
    <property type="evidence" value="ECO:0007669"/>
    <property type="project" value="UniProtKB-SubCell"/>
</dbReference>
<feature type="region of interest" description="Disordered" evidence="6">
    <location>
        <begin position="961"/>
        <end position="985"/>
    </location>
</feature>
<evidence type="ECO:0000256" key="4">
    <source>
        <dbReference type="ARBA" id="ARBA00023006"/>
    </source>
</evidence>
<organism evidence="8 9">
    <name type="scientific">Tieghemostelium lacteum</name>
    <name type="common">Slime mold</name>
    <name type="synonym">Dictyostelium lacteum</name>
    <dbReference type="NCBI Taxonomy" id="361077"/>
    <lineage>
        <taxon>Eukaryota</taxon>
        <taxon>Amoebozoa</taxon>
        <taxon>Evosea</taxon>
        <taxon>Eumycetozoa</taxon>
        <taxon>Dictyostelia</taxon>
        <taxon>Dictyosteliales</taxon>
        <taxon>Raperosteliaceae</taxon>
        <taxon>Tieghemostelium</taxon>
    </lineage>
</organism>
<feature type="compositionally biased region" description="Polar residues" evidence="6">
    <location>
        <begin position="361"/>
        <end position="384"/>
    </location>
</feature>
<evidence type="ECO:0000313" key="8">
    <source>
        <dbReference type="EMBL" id="KYR03056.1"/>
    </source>
</evidence>
<feature type="region of interest" description="Disordered" evidence="6">
    <location>
        <begin position="74"/>
        <end position="150"/>
    </location>
</feature>
<evidence type="ECO:0000256" key="5">
    <source>
        <dbReference type="ARBA" id="ARBA00038137"/>
    </source>
</evidence>
<protein>
    <recommendedName>
        <fullName evidence="7">UDENN FLCN/SMCR8-type domain-containing protein</fullName>
    </recommendedName>
</protein>
<keyword evidence="9" id="KW-1185">Reference proteome</keyword>
<feature type="compositionally biased region" description="Low complexity" evidence="6">
    <location>
        <begin position="74"/>
        <end position="120"/>
    </location>
</feature>
<feature type="compositionally biased region" description="Polar residues" evidence="6">
    <location>
        <begin position="1057"/>
        <end position="1071"/>
    </location>
</feature>
<feature type="region of interest" description="Disordered" evidence="6">
    <location>
        <begin position="919"/>
        <end position="944"/>
    </location>
</feature>
<feature type="region of interest" description="Disordered" evidence="6">
    <location>
        <begin position="860"/>
        <end position="904"/>
    </location>
</feature>
<feature type="domain" description="UDENN FLCN/SMCR8-type" evidence="7">
    <location>
        <begin position="177"/>
        <end position="888"/>
    </location>
</feature>
<keyword evidence="2" id="KW-0963">Cytoplasm</keyword>
<feature type="region of interest" description="Disordered" evidence="6">
    <location>
        <begin position="1003"/>
        <end position="1032"/>
    </location>
</feature>
<dbReference type="EMBL" id="LODT01000001">
    <property type="protein sequence ID" value="KYR03056.1"/>
    <property type="molecule type" value="Genomic_DNA"/>
</dbReference>
<keyword evidence="3" id="KW-0344">Guanine-nucleotide releasing factor</keyword>
<evidence type="ECO:0000256" key="2">
    <source>
        <dbReference type="ARBA" id="ARBA00022490"/>
    </source>
</evidence>
<dbReference type="AlphaFoldDB" id="A0A152AA07"/>
<keyword evidence="4" id="KW-0072">Autophagy</keyword>
<comment type="similarity">
    <text evidence="5">Belongs to the SMCR8 family.</text>
</comment>
<comment type="subcellular location">
    <subcellularLocation>
        <location evidence="1">Cytoplasm</location>
    </subcellularLocation>
</comment>
<dbReference type="GO" id="GO:0032045">
    <property type="term" value="C:guanyl-nucleotide exchange factor complex"/>
    <property type="evidence" value="ECO:0007669"/>
    <property type="project" value="TreeGrafter"/>
</dbReference>
<feature type="region of interest" description="Disordered" evidence="6">
    <location>
        <begin position="1051"/>
        <end position="1071"/>
    </location>
</feature>
<evidence type="ECO:0000256" key="6">
    <source>
        <dbReference type="SAM" id="MobiDB-lite"/>
    </source>
</evidence>
<dbReference type="GO" id="GO:0005085">
    <property type="term" value="F:guanyl-nucleotide exchange factor activity"/>
    <property type="evidence" value="ECO:0007669"/>
    <property type="project" value="UniProtKB-KW"/>
</dbReference>
<evidence type="ECO:0000259" key="7">
    <source>
        <dbReference type="PROSITE" id="PS51834"/>
    </source>
</evidence>